<feature type="transmembrane region" description="Helical" evidence="1">
    <location>
        <begin position="48"/>
        <end position="76"/>
    </location>
</feature>
<accession>A0A3B0RMQ9</accession>
<feature type="transmembrane region" description="Helical" evidence="1">
    <location>
        <begin position="240"/>
        <end position="259"/>
    </location>
</feature>
<evidence type="ECO:0000313" key="2">
    <source>
        <dbReference type="EMBL" id="VAV93377.1"/>
    </source>
</evidence>
<organism evidence="2">
    <name type="scientific">hydrothermal vent metagenome</name>
    <dbReference type="NCBI Taxonomy" id="652676"/>
    <lineage>
        <taxon>unclassified sequences</taxon>
        <taxon>metagenomes</taxon>
        <taxon>ecological metagenomes</taxon>
    </lineage>
</organism>
<keyword evidence="1" id="KW-0812">Transmembrane</keyword>
<sequence>TRGHQPMRGVAALLAGLATWMLIARPNLSFHGPRLSITPRALAAAGLLGLLTFLPILGILQVPAAAISIALLVALVPLARAQAAPQIEADATAQEWPDVLALLRGRLASGDPLPDAFVSALQASDGHLAQFATQVEREAFFGEGFTGALGTLRTNLADPTADHILLSLGAAHRVGGQRVGSMVAALGISVADDLRVRAAHNAALTEQRMTALVALVAPWGLLALTISTNPAAASAYRTAAGARIVAIGLAVTLFGYIIGRRISMLSRPPRLFQ</sequence>
<dbReference type="EMBL" id="UOEK01000042">
    <property type="protein sequence ID" value="VAV93377.1"/>
    <property type="molecule type" value="Genomic_DNA"/>
</dbReference>
<evidence type="ECO:0000256" key="1">
    <source>
        <dbReference type="SAM" id="Phobius"/>
    </source>
</evidence>
<gene>
    <name evidence="2" type="ORF">MNBD_ACTINO02-920</name>
</gene>
<keyword evidence="1" id="KW-0472">Membrane</keyword>
<keyword evidence="1" id="KW-1133">Transmembrane helix</keyword>
<reference evidence="2" key="1">
    <citation type="submission" date="2018-06" db="EMBL/GenBank/DDBJ databases">
        <authorList>
            <person name="Zhirakovskaya E."/>
        </authorList>
    </citation>
    <scope>NUCLEOTIDE SEQUENCE</scope>
</reference>
<feature type="transmembrane region" description="Helical" evidence="1">
    <location>
        <begin position="209"/>
        <end position="228"/>
    </location>
</feature>
<proteinExistence type="predicted"/>
<feature type="non-terminal residue" evidence="2">
    <location>
        <position position="1"/>
    </location>
</feature>
<protein>
    <recommendedName>
        <fullName evidence="3">Flp pilus assembly protein TadB</fullName>
    </recommendedName>
</protein>
<evidence type="ECO:0008006" key="3">
    <source>
        <dbReference type="Google" id="ProtNLM"/>
    </source>
</evidence>
<dbReference type="AlphaFoldDB" id="A0A3B0RMQ9"/>
<name>A0A3B0RMQ9_9ZZZZ</name>